<gene>
    <name evidence="2" type="ORF">DFH08DRAFT_850460</name>
</gene>
<dbReference type="Proteomes" id="UP001218218">
    <property type="component" value="Unassembled WGS sequence"/>
</dbReference>
<protein>
    <submittedName>
        <fullName evidence="2">Uncharacterized protein</fullName>
    </submittedName>
</protein>
<evidence type="ECO:0000313" key="3">
    <source>
        <dbReference type="Proteomes" id="UP001218218"/>
    </source>
</evidence>
<accession>A0AAD7EZ44</accession>
<dbReference type="AlphaFoldDB" id="A0AAD7EZ44"/>
<comment type="caution">
    <text evidence="2">The sequence shown here is derived from an EMBL/GenBank/DDBJ whole genome shotgun (WGS) entry which is preliminary data.</text>
</comment>
<keyword evidence="3" id="KW-1185">Reference proteome</keyword>
<evidence type="ECO:0000313" key="2">
    <source>
        <dbReference type="EMBL" id="KAJ7356899.1"/>
    </source>
</evidence>
<proteinExistence type="predicted"/>
<feature type="region of interest" description="Disordered" evidence="1">
    <location>
        <begin position="121"/>
        <end position="181"/>
    </location>
</feature>
<dbReference type="EMBL" id="JARIHO010000008">
    <property type="protein sequence ID" value="KAJ7356899.1"/>
    <property type="molecule type" value="Genomic_DNA"/>
</dbReference>
<organism evidence="2 3">
    <name type="scientific">Mycena albidolilacea</name>
    <dbReference type="NCBI Taxonomy" id="1033008"/>
    <lineage>
        <taxon>Eukaryota</taxon>
        <taxon>Fungi</taxon>
        <taxon>Dikarya</taxon>
        <taxon>Basidiomycota</taxon>
        <taxon>Agaricomycotina</taxon>
        <taxon>Agaricomycetes</taxon>
        <taxon>Agaricomycetidae</taxon>
        <taxon>Agaricales</taxon>
        <taxon>Marasmiineae</taxon>
        <taxon>Mycenaceae</taxon>
        <taxon>Mycena</taxon>
    </lineage>
</organism>
<evidence type="ECO:0000256" key="1">
    <source>
        <dbReference type="SAM" id="MobiDB-lite"/>
    </source>
</evidence>
<sequence>MCTQSLPRSDSKISPPQCGASTCPGINRPSEVYKGRQLECSELRSPLTTALIMKFSTAFAFAALTLAPSAFALPQIESLPTIIPTLGPPSRSISFPLSIISTRPLPSFSLSVTSLSSLSATSAPGSSAPPSDSASSPLSSATTPPTSPSSPSLTLPVPSSSGADSSSPAAPSTTAPNGARSMGAAGQALAVTLGAGLLAAVLI</sequence>
<name>A0AAD7EZ44_9AGAR</name>
<reference evidence="2" key="1">
    <citation type="submission" date="2023-03" db="EMBL/GenBank/DDBJ databases">
        <title>Massive genome expansion in bonnet fungi (Mycena s.s.) driven by repeated elements and novel gene families across ecological guilds.</title>
        <authorList>
            <consortium name="Lawrence Berkeley National Laboratory"/>
            <person name="Harder C.B."/>
            <person name="Miyauchi S."/>
            <person name="Viragh M."/>
            <person name="Kuo A."/>
            <person name="Thoen E."/>
            <person name="Andreopoulos B."/>
            <person name="Lu D."/>
            <person name="Skrede I."/>
            <person name="Drula E."/>
            <person name="Henrissat B."/>
            <person name="Morin E."/>
            <person name="Kohler A."/>
            <person name="Barry K."/>
            <person name="LaButti K."/>
            <person name="Morin E."/>
            <person name="Salamov A."/>
            <person name="Lipzen A."/>
            <person name="Mereny Z."/>
            <person name="Hegedus B."/>
            <person name="Baldrian P."/>
            <person name="Stursova M."/>
            <person name="Weitz H."/>
            <person name="Taylor A."/>
            <person name="Grigoriev I.V."/>
            <person name="Nagy L.G."/>
            <person name="Martin F."/>
            <person name="Kauserud H."/>
        </authorList>
    </citation>
    <scope>NUCLEOTIDE SEQUENCE</scope>
    <source>
        <strain evidence="2">CBHHK002</strain>
    </source>
</reference>